<dbReference type="EMBL" id="BMPI01000029">
    <property type="protein sequence ID" value="GGM46698.1"/>
    <property type="molecule type" value="Genomic_DNA"/>
</dbReference>
<evidence type="ECO:0000313" key="3">
    <source>
        <dbReference type="Proteomes" id="UP000642070"/>
    </source>
</evidence>
<dbReference type="SUPFAM" id="SSF53955">
    <property type="entry name" value="Lysozyme-like"/>
    <property type="match status" value="1"/>
</dbReference>
<dbReference type="InterPro" id="IPR023346">
    <property type="entry name" value="Lysozyme-like_dom_sf"/>
</dbReference>
<reference evidence="2" key="2">
    <citation type="submission" date="2020-09" db="EMBL/GenBank/DDBJ databases">
        <authorList>
            <person name="Sun Q."/>
            <person name="Ohkuma M."/>
        </authorList>
    </citation>
    <scope>NUCLEOTIDE SEQUENCE</scope>
    <source>
        <strain evidence="2">JCM 19831</strain>
    </source>
</reference>
<dbReference type="AlphaFoldDB" id="A0A917X077"/>
<reference evidence="2" key="1">
    <citation type="journal article" date="2014" name="Int. J. Syst. Evol. Microbiol.">
        <title>Complete genome sequence of Corynebacterium casei LMG S-19264T (=DSM 44701T), isolated from a smear-ripened cheese.</title>
        <authorList>
            <consortium name="US DOE Joint Genome Institute (JGI-PGF)"/>
            <person name="Walter F."/>
            <person name="Albersmeier A."/>
            <person name="Kalinowski J."/>
            <person name="Ruckert C."/>
        </authorList>
    </citation>
    <scope>NUCLEOTIDE SEQUENCE</scope>
    <source>
        <strain evidence="2">JCM 19831</strain>
    </source>
</reference>
<accession>A0A917X077</accession>
<evidence type="ECO:0000313" key="2">
    <source>
        <dbReference type="EMBL" id="GGM46698.1"/>
    </source>
</evidence>
<feature type="region of interest" description="Disordered" evidence="1">
    <location>
        <begin position="45"/>
        <end position="67"/>
    </location>
</feature>
<organism evidence="2 3">
    <name type="scientific">Dactylosporangium sucinum</name>
    <dbReference type="NCBI Taxonomy" id="1424081"/>
    <lineage>
        <taxon>Bacteria</taxon>
        <taxon>Bacillati</taxon>
        <taxon>Actinomycetota</taxon>
        <taxon>Actinomycetes</taxon>
        <taxon>Micromonosporales</taxon>
        <taxon>Micromonosporaceae</taxon>
        <taxon>Dactylosporangium</taxon>
    </lineage>
</organism>
<sequence length="67" mass="7552">MPEQAWLETFLDARSDTLRHPHDAATHTVWADSAGRAAALRDLMEADEHQLDPPLHVDVSGDEHELR</sequence>
<evidence type="ECO:0000256" key="1">
    <source>
        <dbReference type="SAM" id="MobiDB-lite"/>
    </source>
</evidence>
<keyword evidence="3" id="KW-1185">Reference proteome</keyword>
<dbReference type="Gene3D" id="1.20.141.10">
    <property type="entry name" value="Chitosanase, subunit A, domain 1"/>
    <property type="match status" value="1"/>
</dbReference>
<name>A0A917X077_9ACTN</name>
<proteinExistence type="predicted"/>
<comment type="caution">
    <text evidence="2">The sequence shown here is derived from an EMBL/GenBank/DDBJ whole genome shotgun (WGS) entry which is preliminary data.</text>
</comment>
<gene>
    <name evidence="2" type="ORF">GCM10007977_055490</name>
</gene>
<dbReference type="Proteomes" id="UP000642070">
    <property type="component" value="Unassembled WGS sequence"/>
</dbReference>
<protein>
    <submittedName>
        <fullName evidence="2">Uncharacterized protein</fullName>
    </submittedName>
</protein>